<dbReference type="EMBL" id="BARU01049244">
    <property type="protein sequence ID" value="GAH91647.1"/>
    <property type="molecule type" value="Genomic_DNA"/>
</dbReference>
<gene>
    <name evidence="1" type="ORF">S03H2_72639</name>
</gene>
<comment type="caution">
    <text evidence="1">The sequence shown here is derived from an EMBL/GenBank/DDBJ whole genome shotgun (WGS) entry which is preliminary data.</text>
</comment>
<name>X1JCE4_9ZZZZ</name>
<reference evidence="1" key="1">
    <citation type="journal article" date="2014" name="Front. Microbiol.">
        <title>High frequency of phylogenetically diverse reductive dehalogenase-homologous genes in deep subseafloor sedimentary metagenomes.</title>
        <authorList>
            <person name="Kawai M."/>
            <person name="Futagami T."/>
            <person name="Toyoda A."/>
            <person name="Takaki Y."/>
            <person name="Nishi S."/>
            <person name="Hori S."/>
            <person name="Arai W."/>
            <person name="Tsubouchi T."/>
            <person name="Morono Y."/>
            <person name="Uchiyama I."/>
            <person name="Ito T."/>
            <person name="Fujiyama A."/>
            <person name="Inagaki F."/>
            <person name="Takami H."/>
        </authorList>
    </citation>
    <scope>NUCLEOTIDE SEQUENCE</scope>
    <source>
        <strain evidence="1">Expedition CK06-06</strain>
    </source>
</reference>
<proteinExistence type="predicted"/>
<accession>X1JCE4</accession>
<feature type="non-terminal residue" evidence="1">
    <location>
        <position position="1"/>
    </location>
</feature>
<feature type="non-terminal residue" evidence="1">
    <location>
        <position position="50"/>
    </location>
</feature>
<sequence>DMYNFHSYSGGGKIILALSLHLNRIKLSENLRDIVYKCTNCGGCAISCKF</sequence>
<protein>
    <recommendedName>
        <fullName evidence="2">4Fe-4S ferredoxin-type domain-containing protein</fullName>
    </recommendedName>
</protein>
<evidence type="ECO:0000313" key="1">
    <source>
        <dbReference type="EMBL" id="GAH91647.1"/>
    </source>
</evidence>
<organism evidence="1">
    <name type="scientific">marine sediment metagenome</name>
    <dbReference type="NCBI Taxonomy" id="412755"/>
    <lineage>
        <taxon>unclassified sequences</taxon>
        <taxon>metagenomes</taxon>
        <taxon>ecological metagenomes</taxon>
    </lineage>
</organism>
<dbReference type="AlphaFoldDB" id="X1JCE4"/>
<evidence type="ECO:0008006" key="2">
    <source>
        <dbReference type="Google" id="ProtNLM"/>
    </source>
</evidence>